<name>A0ABR6EWN3_9SPHI</name>
<evidence type="ECO:0000313" key="3">
    <source>
        <dbReference type="Proteomes" id="UP000636110"/>
    </source>
</evidence>
<proteinExistence type="predicted"/>
<keyword evidence="3" id="KW-1185">Reference proteome</keyword>
<sequence length="107" mass="12512">ERYPELNKAYKLSLRLGEIFKVCKSKEQAFKRLALWYNDVEDSAIEAFRTVSRSIQVHYLSILNFFTNRSTNASAESFNAKVKAFRATSRGVRDVKFFLFRLSKIYA</sequence>
<comment type="caution">
    <text evidence="2">The sequence shown here is derived from an EMBL/GenBank/DDBJ whole genome shotgun (WGS) entry which is preliminary data.</text>
</comment>
<protein>
    <submittedName>
        <fullName evidence="2">DDE transposase</fullName>
    </submittedName>
</protein>
<dbReference type="Pfam" id="PF01610">
    <property type="entry name" value="DDE_Tnp_ISL3"/>
    <property type="match status" value="1"/>
</dbReference>
<gene>
    <name evidence="2" type="ORF">GM920_07955</name>
</gene>
<feature type="non-terminal residue" evidence="2">
    <location>
        <position position="1"/>
    </location>
</feature>
<evidence type="ECO:0000313" key="2">
    <source>
        <dbReference type="EMBL" id="MBB2148843.1"/>
    </source>
</evidence>
<organism evidence="2 3">
    <name type="scientific">Pedobacter gandavensis</name>
    <dbReference type="NCBI Taxonomy" id="2679963"/>
    <lineage>
        <taxon>Bacteria</taxon>
        <taxon>Pseudomonadati</taxon>
        <taxon>Bacteroidota</taxon>
        <taxon>Sphingobacteriia</taxon>
        <taxon>Sphingobacteriales</taxon>
        <taxon>Sphingobacteriaceae</taxon>
        <taxon>Pedobacter</taxon>
    </lineage>
</organism>
<accession>A0ABR6EWN3</accession>
<dbReference type="InterPro" id="IPR002560">
    <property type="entry name" value="Transposase_DDE"/>
</dbReference>
<feature type="domain" description="Transposase IS204/IS1001/IS1096/IS1165 DDE" evidence="1">
    <location>
        <begin position="2"/>
        <end position="101"/>
    </location>
</feature>
<evidence type="ECO:0000259" key="1">
    <source>
        <dbReference type="Pfam" id="PF01610"/>
    </source>
</evidence>
<dbReference type="RefSeq" id="WP_182955239.1">
    <property type="nucleotide sequence ID" value="NZ_WNXC01000001.1"/>
</dbReference>
<dbReference type="EMBL" id="WNXC01000001">
    <property type="protein sequence ID" value="MBB2148843.1"/>
    <property type="molecule type" value="Genomic_DNA"/>
</dbReference>
<reference evidence="2 3" key="1">
    <citation type="submission" date="2019-11" db="EMBL/GenBank/DDBJ databases">
        <title>Description of Pedobacter sp. LMG 31462T.</title>
        <authorList>
            <person name="Carlier A."/>
            <person name="Qi S."/>
            <person name="Vandamme P."/>
        </authorList>
    </citation>
    <scope>NUCLEOTIDE SEQUENCE [LARGE SCALE GENOMIC DNA]</scope>
    <source>
        <strain evidence="2 3">LMG 31462</strain>
    </source>
</reference>
<dbReference type="Proteomes" id="UP000636110">
    <property type="component" value="Unassembled WGS sequence"/>
</dbReference>